<dbReference type="AlphaFoldDB" id="A0AAD8KMV3"/>
<evidence type="ECO:0000313" key="2">
    <source>
        <dbReference type="Proteomes" id="UP001229421"/>
    </source>
</evidence>
<dbReference type="PANTHER" id="PTHR33789:SF11">
    <property type="entry name" value="OS05G0202300 PROTEIN"/>
    <property type="match status" value="1"/>
</dbReference>
<gene>
    <name evidence="1" type="ORF">QVD17_14651</name>
</gene>
<dbReference type="Pfam" id="PF10604">
    <property type="entry name" value="Polyketide_cyc2"/>
    <property type="match status" value="1"/>
</dbReference>
<sequence>MLSITKTASLKFDFTSILFHIYMSQKANKDSKWEGKSSIEVKSVSAEQIWGLLEDFCSFHKWVPGLDSEKCGYVEGAYGEPGLIRLSVFTQQSSSTLANNDTDTKWCNEKLLSMDRTQRTLSYKITENNLGFRSYVGNMKVMDIDGGCKIEWWFVADPVEGIMRLEDLRGFLESNVKALAEGMRNLVIQPAH</sequence>
<reference evidence="1" key="1">
    <citation type="journal article" date="2023" name="bioRxiv">
        <title>Improved chromosome-level genome assembly for marigold (Tagetes erecta).</title>
        <authorList>
            <person name="Jiang F."/>
            <person name="Yuan L."/>
            <person name="Wang S."/>
            <person name="Wang H."/>
            <person name="Xu D."/>
            <person name="Wang A."/>
            <person name="Fan W."/>
        </authorList>
    </citation>
    <scope>NUCLEOTIDE SEQUENCE</scope>
    <source>
        <strain evidence="1">WSJ</strain>
        <tissue evidence="1">Leaf</tissue>
    </source>
</reference>
<dbReference type="EMBL" id="JAUHHV010000004">
    <property type="protein sequence ID" value="KAK1425984.1"/>
    <property type="molecule type" value="Genomic_DNA"/>
</dbReference>
<comment type="caution">
    <text evidence="1">The sequence shown here is derived from an EMBL/GenBank/DDBJ whole genome shotgun (WGS) entry which is preliminary data.</text>
</comment>
<dbReference type="InterPro" id="IPR053249">
    <property type="entry name" value="LFS"/>
</dbReference>
<name>A0AAD8KMV3_TARER</name>
<keyword evidence="2" id="KW-1185">Reference proteome</keyword>
<dbReference type="InterPro" id="IPR023393">
    <property type="entry name" value="START-like_dom_sf"/>
</dbReference>
<dbReference type="SUPFAM" id="SSF55961">
    <property type="entry name" value="Bet v1-like"/>
    <property type="match status" value="1"/>
</dbReference>
<dbReference type="Proteomes" id="UP001229421">
    <property type="component" value="Unassembled WGS sequence"/>
</dbReference>
<evidence type="ECO:0000313" key="1">
    <source>
        <dbReference type="EMBL" id="KAK1425984.1"/>
    </source>
</evidence>
<dbReference type="GO" id="GO:0004864">
    <property type="term" value="F:protein phosphatase inhibitor activity"/>
    <property type="evidence" value="ECO:0007669"/>
    <property type="project" value="UniProtKB-ARBA"/>
</dbReference>
<dbReference type="Gene3D" id="3.30.530.20">
    <property type="match status" value="1"/>
</dbReference>
<proteinExistence type="predicted"/>
<accession>A0AAD8KMV3</accession>
<evidence type="ECO:0008006" key="3">
    <source>
        <dbReference type="Google" id="ProtNLM"/>
    </source>
</evidence>
<protein>
    <recommendedName>
        <fullName evidence="3">Lachrymatory factor synthase</fullName>
    </recommendedName>
</protein>
<dbReference type="CDD" id="cd07821">
    <property type="entry name" value="PYR_PYL_RCAR_like"/>
    <property type="match status" value="1"/>
</dbReference>
<dbReference type="InterPro" id="IPR019587">
    <property type="entry name" value="Polyketide_cyclase/dehydratase"/>
</dbReference>
<organism evidence="1 2">
    <name type="scientific">Tagetes erecta</name>
    <name type="common">African marigold</name>
    <dbReference type="NCBI Taxonomy" id="13708"/>
    <lineage>
        <taxon>Eukaryota</taxon>
        <taxon>Viridiplantae</taxon>
        <taxon>Streptophyta</taxon>
        <taxon>Embryophyta</taxon>
        <taxon>Tracheophyta</taxon>
        <taxon>Spermatophyta</taxon>
        <taxon>Magnoliopsida</taxon>
        <taxon>eudicotyledons</taxon>
        <taxon>Gunneridae</taxon>
        <taxon>Pentapetalae</taxon>
        <taxon>asterids</taxon>
        <taxon>campanulids</taxon>
        <taxon>Asterales</taxon>
        <taxon>Asteraceae</taxon>
        <taxon>Asteroideae</taxon>
        <taxon>Heliantheae alliance</taxon>
        <taxon>Tageteae</taxon>
        <taxon>Tagetes</taxon>
    </lineage>
</organism>
<dbReference type="PANTHER" id="PTHR33789">
    <property type="entry name" value="LACHRYMATORY-FACTOR SYNTHASE"/>
    <property type="match status" value="1"/>
</dbReference>